<protein>
    <submittedName>
        <fullName evidence="2">ACYPI39568 protein</fullName>
    </submittedName>
</protein>
<name>C4WSK4_ACYPI</name>
<keyword evidence="4" id="KW-1185">Reference proteome</keyword>
<dbReference type="OrthoDB" id="6608935at2759"/>
<evidence type="ECO:0000313" key="4">
    <source>
        <dbReference type="Proteomes" id="UP000007819"/>
    </source>
</evidence>
<accession>C4WSK4</accession>
<proteinExistence type="evidence at transcript level"/>
<reference evidence="3" key="3">
    <citation type="submission" date="2022-06" db="UniProtKB">
        <authorList>
            <consortium name="EnsemblMetazoa"/>
        </authorList>
    </citation>
    <scope>IDENTIFICATION</scope>
</reference>
<reference evidence="2" key="1">
    <citation type="submission" date="2009-06" db="EMBL/GenBank/DDBJ databases">
        <title>A full-length cDNA resource of the pea aphid, Acyrthosiphon pisum.</title>
        <authorList>
            <person name="Shigenobu S."/>
            <person name="Nakabachi A."/>
            <person name="Richards S."/>
        </authorList>
    </citation>
    <scope>NUCLEOTIDE SEQUENCE</scope>
    <source>
        <strain evidence="2">LSR1</strain>
        <tissue evidence="2">Whole body</tissue>
    </source>
</reference>
<keyword evidence="1" id="KW-0732">Signal</keyword>
<reference evidence="4" key="2">
    <citation type="submission" date="2010-06" db="EMBL/GenBank/DDBJ databases">
        <authorList>
            <person name="Jiang H."/>
            <person name="Abraham K."/>
            <person name="Ali S."/>
            <person name="Alsbrooks S.L."/>
            <person name="Anim B.N."/>
            <person name="Anosike U.S."/>
            <person name="Attaway T."/>
            <person name="Bandaranaike D.P."/>
            <person name="Battles P.K."/>
            <person name="Bell S.N."/>
            <person name="Bell A.V."/>
            <person name="Beltran B."/>
            <person name="Bickham C."/>
            <person name="Bustamante Y."/>
            <person name="Caleb T."/>
            <person name="Canada A."/>
            <person name="Cardenas V."/>
            <person name="Carter K."/>
            <person name="Chacko J."/>
            <person name="Chandrabose M.N."/>
            <person name="Chavez D."/>
            <person name="Chavez A."/>
            <person name="Chen L."/>
            <person name="Chu H.-S."/>
            <person name="Claassen K.J."/>
            <person name="Cockrell R."/>
            <person name="Collins M."/>
            <person name="Cooper J.A."/>
            <person name="Cree A."/>
            <person name="Curry S.M."/>
            <person name="Da Y."/>
            <person name="Dao M.D."/>
            <person name="Das B."/>
            <person name="Davila M.-L."/>
            <person name="Davy-Carroll L."/>
            <person name="Denson S."/>
            <person name="Dinh H."/>
            <person name="Ebong V.E."/>
            <person name="Edwards J.R."/>
            <person name="Egan A."/>
            <person name="El-Daye J."/>
            <person name="Escobedo L."/>
            <person name="Fernandez S."/>
            <person name="Fernando P.R."/>
            <person name="Flagg N."/>
            <person name="Forbes L.D."/>
            <person name="Fowler R.G."/>
            <person name="Fu Q."/>
            <person name="Gabisi R.A."/>
            <person name="Ganer J."/>
            <person name="Garbino Pronczuk A."/>
            <person name="Garcia R.M."/>
            <person name="Garner T."/>
            <person name="Garrett T.E."/>
            <person name="Gonzalez D.A."/>
            <person name="Hamid H."/>
            <person name="Hawkins E.S."/>
            <person name="Hirani K."/>
            <person name="Hogues M.E."/>
            <person name="Hollins B."/>
            <person name="Hsiao C.-H."/>
            <person name="Jabil R."/>
            <person name="James M.L."/>
            <person name="Jhangiani S.N."/>
            <person name="Johnson B."/>
            <person name="Johnson Q."/>
            <person name="Joshi V."/>
            <person name="Kalu J.B."/>
            <person name="Kam C."/>
            <person name="Kashfia A."/>
            <person name="Keebler J."/>
            <person name="Kisamo H."/>
            <person name="Kovar C.L."/>
            <person name="Lago L.A."/>
            <person name="Lai C.-Y."/>
            <person name="Laidlaw J."/>
            <person name="Lara F."/>
            <person name="Le T.-K."/>
            <person name="Lee S.L."/>
            <person name="Legall F.H."/>
            <person name="Lemon S.J."/>
            <person name="Lewis L.R."/>
            <person name="Li B."/>
            <person name="Liu Y."/>
            <person name="Liu Y.-S."/>
            <person name="Lopez J."/>
            <person name="Lozado R.J."/>
            <person name="Lu J."/>
            <person name="Madu R.C."/>
            <person name="Maheshwari M."/>
            <person name="Maheshwari R."/>
            <person name="Malloy K."/>
            <person name="Martinez E."/>
            <person name="Mathew T."/>
            <person name="Mercado I.C."/>
            <person name="Mercado C."/>
            <person name="Meyer B."/>
            <person name="Montgomery K."/>
            <person name="Morgan M.B."/>
            <person name="Munidasa M."/>
            <person name="Nazareth L.V."/>
            <person name="Nelson J."/>
            <person name="Ng B.M."/>
            <person name="Nguyen N.B."/>
            <person name="Nguyen P.Q."/>
            <person name="Nguyen T."/>
            <person name="Obregon M."/>
            <person name="Okwuonu G.O."/>
            <person name="Onwere C.G."/>
            <person name="Orozco G."/>
            <person name="Parra A."/>
            <person name="Patel S."/>
            <person name="Patil S."/>
            <person name="Perez A."/>
            <person name="Perez Y."/>
            <person name="Pham C."/>
            <person name="Primus E.L."/>
            <person name="Pu L.-L."/>
            <person name="Puazo M."/>
            <person name="Qin X."/>
            <person name="Quiroz J.B."/>
            <person name="Reese J."/>
            <person name="Richards S."/>
            <person name="Rives C.M."/>
            <person name="Robberts R."/>
            <person name="Ruiz S.J."/>
            <person name="Ruiz M.J."/>
            <person name="Santibanez J."/>
            <person name="Schneider B.W."/>
            <person name="Sisson I."/>
            <person name="Smith M."/>
            <person name="Sodergren E."/>
            <person name="Song X.-Z."/>
            <person name="Song B.B."/>
            <person name="Summersgill H."/>
            <person name="Thelus R."/>
            <person name="Thornton R.D."/>
            <person name="Trejos Z.Y."/>
            <person name="Usmani K."/>
            <person name="Vattathil S."/>
            <person name="Villasana D."/>
            <person name="Walker D.L."/>
            <person name="Wang S."/>
            <person name="Wang K."/>
            <person name="White C.S."/>
            <person name="Williams A.C."/>
            <person name="Williamson J."/>
            <person name="Wilson K."/>
            <person name="Woghiren I.O."/>
            <person name="Woodworth J.R."/>
            <person name="Worley K.C."/>
            <person name="Wright R.A."/>
            <person name="Wu W."/>
            <person name="Young L."/>
            <person name="Zhang L."/>
            <person name="Zhang J."/>
            <person name="Zhu Y."/>
            <person name="Muzny D.M."/>
            <person name="Weinstock G."/>
            <person name="Gibbs R.A."/>
        </authorList>
    </citation>
    <scope>NUCLEOTIDE SEQUENCE [LARGE SCALE GENOMIC DNA]</scope>
    <source>
        <strain evidence="4">LSR1</strain>
    </source>
</reference>
<dbReference type="AlphaFoldDB" id="C4WSK4"/>
<dbReference type="EMBL" id="AK340225">
    <property type="protein sequence ID" value="BAH70874.1"/>
    <property type="molecule type" value="mRNA"/>
</dbReference>
<feature type="signal peptide" evidence="1">
    <location>
        <begin position="1"/>
        <end position="28"/>
    </location>
</feature>
<evidence type="ECO:0000313" key="2">
    <source>
        <dbReference type="EMBL" id="BAH70874.1"/>
    </source>
</evidence>
<dbReference type="InParanoid" id="C4WSK4"/>
<evidence type="ECO:0000313" key="3">
    <source>
        <dbReference type="EnsemblMetazoa" id="NP_001232999.1"/>
    </source>
</evidence>
<dbReference type="RefSeq" id="NP_001232999.1">
    <property type="nucleotide sequence ID" value="NM_001246070.2"/>
</dbReference>
<feature type="chain" id="PRO_5010960788" evidence="1">
    <location>
        <begin position="29"/>
        <end position="132"/>
    </location>
</feature>
<sequence>MFMSYATKAVFAYAVLLNIFYLYSPVESSGTGVNFEKCDDCVASDCHAGGRPCLDSGIPETPYICFTCDPEPTNQFLQFYSSDECNSGCEGVGDTMQCACDKNCYMCVPITFDTSQLWECEIPDTPEEPTCQ</sequence>
<dbReference type="CTD" id="100569946"/>
<dbReference type="KEGG" id="api:100569946"/>
<evidence type="ECO:0000256" key="1">
    <source>
        <dbReference type="SAM" id="SignalP"/>
    </source>
</evidence>
<organism evidence="2">
    <name type="scientific">Acyrthosiphon pisum</name>
    <name type="common">Pea aphid</name>
    <dbReference type="NCBI Taxonomy" id="7029"/>
    <lineage>
        <taxon>Eukaryota</taxon>
        <taxon>Metazoa</taxon>
        <taxon>Ecdysozoa</taxon>
        <taxon>Arthropoda</taxon>
        <taxon>Hexapoda</taxon>
        <taxon>Insecta</taxon>
        <taxon>Pterygota</taxon>
        <taxon>Neoptera</taxon>
        <taxon>Paraneoptera</taxon>
        <taxon>Hemiptera</taxon>
        <taxon>Sternorrhyncha</taxon>
        <taxon>Aphidomorpha</taxon>
        <taxon>Aphidoidea</taxon>
        <taxon>Aphididae</taxon>
        <taxon>Macrosiphini</taxon>
        <taxon>Acyrthosiphon</taxon>
    </lineage>
</organism>
<gene>
    <name evidence="2" type="primary">ACYPI39568</name>
    <name evidence="3" type="synonym">100569946</name>
</gene>
<dbReference type="Proteomes" id="UP000007819">
    <property type="component" value="Chromosome A2"/>
</dbReference>
<dbReference type="HOGENOM" id="CLU_1939790_0_0_1"/>
<dbReference type="GeneID" id="100569946"/>
<dbReference type="EnsemblMetazoa" id="NM_001246070.2">
    <property type="protein sequence ID" value="NP_001232999.1"/>
    <property type="gene ID" value="GeneID_100569946"/>
</dbReference>